<feature type="region of interest" description="Disordered" evidence="4">
    <location>
        <begin position="176"/>
        <end position="201"/>
    </location>
</feature>
<comment type="similarity">
    <text evidence="1">Belongs to the FLZ family.</text>
</comment>
<sequence>MVRKELADFDAERERAPRTRERLLVLFLSEIFQCWESFDLSAKIMVEKGTKPFMRDQTSSSVSSDGSVVHRTKSNSFFTLPGLFVGLNTKLPSDIDSIRSPTSPLEPRTFSGNPFWSPRSGPDGHGLQSHAKIWGDSKGVGLGIVDSLSLEKDPIKGVSDSKNILLGSQLRTAIPISSSQDHKQSKNTSLGSQSPKSLPNYVISPHKKIMSNYFNLRSSQLLQDSGSDQCLERGEPRSGFLDSGKPLPQSGMCHSGSEVNLSNPQLDSSFRELGSPKLGMGTKISFDCCNGFLSPSDFELSEDYTRVISHGPNPKTKHIFGDRVFECDTVELPDGKPEIWEAKLSTISSSYPSNEILSFCYACKKKLGNGKDIYIYRGEKAFCSCQCRNEQIMVDERMEKEPIAHSSPPSKPTSKA</sequence>
<evidence type="ECO:0000256" key="1">
    <source>
        <dbReference type="ARBA" id="ARBA00009374"/>
    </source>
</evidence>
<dbReference type="EMBL" id="KI393933">
    <property type="protein sequence ID" value="ERN06025.1"/>
    <property type="molecule type" value="Genomic_DNA"/>
</dbReference>
<organism evidence="6 7">
    <name type="scientific">Amborella trichopoda</name>
    <dbReference type="NCBI Taxonomy" id="13333"/>
    <lineage>
        <taxon>Eukaryota</taxon>
        <taxon>Viridiplantae</taxon>
        <taxon>Streptophyta</taxon>
        <taxon>Embryophyta</taxon>
        <taxon>Tracheophyta</taxon>
        <taxon>Spermatophyta</taxon>
        <taxon>Magnoliopsida</taxon>
        <taxon>Amborellales</taxon>
        <taxon>Amborellaceae</taxon>
        <taxon>Amborella</taxon>
    </lineage>
</organism>
<dbReference type="AlphaFoldDB" id="W1PG15"/>
<dbReference type="InterPro" id="IPR044585">
    <property type="entry name" value="FLZ10/11"/>
</dbReference>
<evidence type="ECO:0000313" key="6">
    <source>
        <dbReference type="EMBL" id="ERN06025.1"/>
    </source>
</evidence>
<dbReference type="GO" id="GO:0046872">
    <property type="term" value="F:metal ion binding"/>
    <property type="evidence" value="ECO:0007669"/>
    <property type="project" value="UniProtKB-KW"/>
</dbReference>
<feature type="zinc finger region" description="FLZ-type" evidence="3">
    <location>
        <begin position="355"/>
        <end position="399"/>
    </location>
</feature>
<dbReference type="PROSITE" id="PS51795">
    <property type="entry name" value="ZF_FLZ"/>
    <property type="match status" value="1"/>
</dbReference>
<dbReference type="OMA" id="GSHDNTQ"/>
<keyword evidence="2" id="KW-0479">Metal-binding</keyword>
<evidence type="ECO:0000256" key="3">
    <source>
        <dbReference type="PROSITE-ProRule" id="PRU01131"/>
    </source>
</evidence>
<dbReference type="Proteomes" id="UP000017836">
    <property type="component" value="Unassembled WGS sequence"/>
</dbReference>
<evidence type="ECO:0000256" key="4">
    <source>
        <dbReference type="SAM" id="MobiDB-lite"/>
    </source>
</evidence>
<feature type="domain" description="FLZ-type" evidence="5">
    <location>
        <begin position="355"/>
        <end position="399"/>
    </location>
</feature>
<dbReference type="PANTHER" id="PTHR46868">
    <property type="entry name" value="FCS-LIKE ZINC FINGER 11"/>
    <property type="match status" value="1"/>
</dbReference>
<reference evidence="7" key="1">
    <citation type="journal article" date="2013" name="Science">
        <title>The Amborella genome and the evolution of flowering plants.</title>
        <authorList>
            <consortium name="Amborella Genome Project"/>
        </authorList>
    </citation>
    <scope>NUCLEOTIDE SEQUENCE [LARGE SCALE GENOMIC DNA]</scope>
</reference>
<keyword evidence="7" id="KW-1185">Reference proteome</keyword>
<evidence type="ECO:0000313" key="7">
    <source>
        <dbReference type="Proteomes" id="UP000017836"/>
    </source>
</evidence>
<proteinExistence type="inferred from homology"/>
<feature type="region of interest" description="Disordered" evidence="4">
    <location>
        <begin position="225"/>
        <end position="258"/>
    </location>
</feature>
<dbReference type="InterPro" id="IPR007650">
    <property type="entry name" value="Zf-FLZ_dom"/>
</dbReference>
<protein>
    <recommendedName>
        <fullName evidence="5">FLZ-type domain-containing protein</fullName>
    </recommendedName>
</protein>
<gene>
    <name evidence="6" type="ORF">AMTR_s00142p00035060</name>
</gene>
<name>W1PG15_AMBTC</name>
<accession>W1PG15</accession>
<evidence type="ECO:0000259" key="5">
    <source>
        <dbReference type="PROSITE" id="PS51795"/>
    </source>
</evidence>
<dbReference type="eggNOG" id="ENOG502QWBW">
    <property type="taxonomic scope" value="Eukaryota"/>
</dbReference>
<evidence type="ECO:0000256" key="2">
    <source>
        <dbReference type="ARBA" id="ARBA00022723"/>
    </source>
</evidence>
<dbReference type="Pfam" id="PF04570">
    <property type="entry name" value="zf-FLZ"/>
    <property type="match status" value="1"/>
</dbReference>
<dbReference type="PANTHER" id="PTHR46868:SF3">
    <property type="entry name" value="FCS-LIKE ZINC FINGER 11"/>
    <property type="match status" value="1"/>
</dbReference>
<dbReference type="Gramene" id="ERN06025">
    <property type="protein sequence ID" value="ERN06025"/>
    <property type="gene ID" value="AMTR_s00142p00035060"/>
</dbReference>
<feature type="compositionally biased region" description="Polar residues" evidence="4">
    <location>
        <begin position="186"/>
        <end position="197"/>
    </location>
</feature>
<dbReference type="HOGENOM" id="CLU_052134_0_0_1"/>